<feature type="transmembrane region" description="Helical" evidence="1">
    <location>
        <begin position="139"/>
        <end position="163"/>
    </location>
</feature>
<evidence type="ECO:0000313" key="3">
    <source>
        <dbReference type="Proteomes" id="UP001195624"/>
    </source>
</evidence>
<gene>
    <name evidence="2" type="ORF">J2125_002738</name>
</gene>
<reference evidence="2 3" key="1">
    <citation type="submission" date="2021-03" db="EMBL/GenBank/DDBJ databases">
        <authorList>
            <person name="D'Agostino P."/>
            <person name="Huntemann M."/>
            <person name="Clum A."/>
            <person name="Spunde A."/>
            <person name="Palaniappan K."/>
            <person name="Ritter S."/>
            <person name="Mikhailova N."/>
            <person name="Chen I.-M."/>
            <person name="Stamatis D."/>
            <person name="Reddy T."/>
            <person name="O'Malley R."/>
            <person name="Daum C."/>
            <person name="Shapiro N."/>
            <person name="Ivanova N."/>
            <person name="Kyrpides N."/>
            <person name="Woyke T."/>
        </authorList>
    </citation>
    <scope>NUCLEOTIDE SEQUENCE [LARGE SCALE GENOMIC DNA]</scope>
    <source>
        <strain evidence="2 3">WS4403</strain>
    </source>
</reference>
<feature type="transmembrane region" description="Helical" evidence="1">
    <location>
        <begin position="324"/>
        <end position="342"/>
    </location>
</feature>
<protein>
    <submittedName>
        <fullName evidence="2">Uncharacterized membrane protein YjgN (DUF898 family)</fullName>
    </submittedName>
</protein>
<comment type="caution">
    <text evidence="2">The sequence shown here is derived from an EMBL/GenBank/DDBJ whole genome shotgun (WGS) entry which is preliminary data.</text>
</comment>
<dbReference type="Proteomes" id="UP001195624">
    <property type="component" value="Unassembled WGS sequence"/>
</dbReference>
<evidence type="ECO:0000313" key="2">
    <source>
        <dbReference type="EMBL" id="MBP2169546.1"/>
    </source>
</evidence>
<keyword evidence="1" id="KW-0812">Transmembrane</keyword>
<name>A0ABS4PA84_9GAMM</name>
<keyword evidence="3" id="KW-1185">Reference proteome</keyword>
<proteinExistence type="predicted"/>
<feature type="transmembrane region" description="Helical" evidence="1">
    <location>
        <begin position="270"/>
        <end position="297"/>
    </location>
</feature>
<dbReference type="EMBL" id="JAGGMQ010000001">
    <property type="protein sequence ID" value="MBP2169546.1"/>
    <property type="molecule type" value="Genomic_DNA"/>
</dbReference>
<keyword evidence="1" id="KW-0472">Membrane</keyword>
<dbReference type="RefSeq" id="WP_017801060.1">
    <property type="nucleotide sequence ID" value="NZ_JAGGMQ010000001.1"/>
</dbReference>
<dbReference type="Pfam" id="PF05987">
    <property type="entry name" value="DUF898"/>
    <property type="match status" value="1"/>
</dbReference>
<accession>A0ABS4PA84</accession>
<organism evidence="2 3">
    <name type="scientific">Winslowiella toletana</name>
    <dbReference type="NCBI Taxonomy" id="92490"/>
    <lineage>
        <taxon>Bacteria</taxon>
        <taxon>Pseudomonadati</taxon>
        <taxon>Pseudomonadota</taxon>
        <taxon>Gammaproteobacteria</taxon>
        <taxon>Enterobacterales</taxon>
        <taxon>Erwiniaceae</taxon>
        <taxon>Winslowiella</taxon>
    </lineage>
</organism>
<feature type="transmembrane region" description="Helical" evidence="1">
    <location>
        <begin position="98"/>
        <end position="118"/>
    </location>
</feature>
<keyword evidence="1" id="KW-1133">Transmembrane helix</keyword>
<sequence length="394" mass="43647">MAINTSPAQRHAVLFHGKSGEYFSIWLVNALLTIVTLGIYSAWATVRRRRYFYGNTEIAGDRFDYHARPVDILKGRIIVIVGMMAFFILAAVMPTISLLFMLAFLALIPWIVIRSWRYNALMSSYRGVRFNYHCRIGRAYWTMYLCPVLLVLALYLLLTLVGLTAAGAGNITTMLVIGLLTFVMLIVGLSVIQGIVAALNHDLYVNNMAFGDLPFKANLSKKTYIKMVLVSFLIMAPFLIVAGLLISSLFTSLFFAVAYGGDPEMMNNLLLGNIASLLLTFVVLIFGGLISAGWLMVAQRNYLFKQTTLGDNIQLKSDLQTMPFLLLMLTNTLIVIFTLGFGTPVAEIRMARYLAKCTALEGDMALLNVHAHQQSAHTAVAEEVAQAFDLNVGI</sequence>
<evidence type="ECO:0000256" key="1">
    <source>
        <dbReference type="SAM" id="Phobius"/>
    </source>
</evidence>
<feature type="transmembrane region" description="Helical" evidence="1">
    <location>
        <begin position="175"/>
        <end position="199"/>
    </location>
</feature>
<feature type="transmembrane region" description="Helical" evidence="1">
    <location>
        <begin position="228"/>
        <end position="258"/>
    </location>
</feature>
<dbReference type="InterPro" id="IPR010295">
    <property type="entry name" value="DUF898"/>
</dbReference>
<feature type="transmembrane region" description="Helical" evidence="1">
    <location>
        <begin position="72"/>
        <end position="92"/>
    </location>
</feature>
<feature type="transmembrane region" description="Helical" evidence="1">
    <location>
        <begin position="23"/>
        <end position="43"/>
    </location>
</feature>
<reference evidence="3" key="2">
    <citation type="submission" date="2023-07" db="EMBL/GenBank/DDBJ databases">
        <title>Genome mining of underrepresented organisms for secondary metabolites.</title>
        <authorList>
            <person name="D'Agostino P.M."/>
        </authorList>
    </citation>
    <scope>NUCLEOTIDE SEQUENCE [LARGE SCALE GENOMIC DNA]</scope>
    <source>
        <strain evidence="3">WS4403</strain>
    </source>
</reference>